<feature type="region of interest" description="Disordered" evidence="1">
    <location>
        <begin position="1"/>
        <end position="27"/>
    </location>
</feature>
<comment type="caution">
    <text evidence="2">The sequence shown here is derived from an EMBL/GenBank/DDBJ whole genome shotgun (WGS) entry which is preliminary data.</text>
</comment>
<dbReference type="EMBL" id="SEKV01000674">
    <property type="protein sequence ID" value="TFY54652.1"/>
    <property type="molecule type" value="Genomic_DNA"/>
</dbReference>
<accession>A0A4Y9XXZ0</accession>
<reference evidence="2 3" key="1">
    <citation type="submission" date="2019-01" db="EMBL/GenBank/DDBJ databases">
        <title>Genome sequencing of the rare red list fungi Fomitopsis rosea.</title>
        <authorList>
            <person name="Buettner E."/>
            <person name="Kellner H."/>
        </authorList>
    </citation>
    <scope>NUCLEOTIDE SEQUENCE [LARGE SCALE GENOMIC DNA]</scope>
    <source>
        <strain evidence="2 3">DSM 105464</strain>
    </source>
</reference>
<dbReference type="AlphaFoldDB" id="A0A4Y9XXZ0"/>
<gene>
    <name evidence="2" type="ORF">EVJ58_g8732</name>
</gene>
<dbReference type="Proteomes" id="UP000298390">
    <property type="component" value="Unassembled WGS sequence"/>
</dbReference>
<proteinExistence type="predicted"/>
<organism evidence="2 3">
    <name type="scientific">Rhodofomes roseus</name>
    <dbReference type="NCBI Taxonomy" id="34475"/>
    <lineage>
        <taxon>Eukaryota</taxon>
        <taxon>Fungi</taxon>
        <taxon>Dikarya</taxon>
        <taxon>Basidiomycota</taxon>
        <taxon>Agaricomycotina</taxon>
        <taxon>Agaricomycetes</taxon>
        <taxon>Polyporales</taxon>
        <taxon>Rhodofomes</taxon>
    </lineage>
</organism>
<feature type="compositionally biased region" description="Polar residues" evidence="1">
    <location>
        <begin position="1"/>
        <end position="23"/>
    </location>
</feature>
<sequence>MPTYWGKQSQHNPPAHNGHTNGRQPRVPTYAFNFGRRPPSLPLLRLRHDEREAVTIQVDGRPESKGPQLTWVTSVRPATHIGKGQLIVLSAENAKTGIGRVAEITDMYRHWITRLVTGGPGNVYIKIPVAWSRLDGPENIIHTQLYRSLPAVPLPPPTLRNDPLIMETYESPYEFELESAERDDE</sequence>
<evidence type="ECO:0000256" key="1">
    <source>
        <dbReference type="SAM" id="MobiDB-lite"/>
    </source>
</evidence>
<evidence type="ECO:0000313" key="2">
    <source>
        <dbReference type="EMBL" id="TFY54652.1"/>
    </source>
</evidence>
<evidence type="ECO:0000313" key="3">
    <source>
        <dbReference type="Proteomes" id="UP000298390"/>
    </source>
</evidence>
<name>A0A4Y9XXZ0_9APHY</name>
<protein>
    <submittedName>
        <fullName evidence="2">Uncharacterized protein</fullName>
    </submittedName>
</protein>